<feature type="transmembrane region" description="Helical" evidence="4">
    <location>
        <begin position="6"/>
        <end position="32"/>
    </location>
</feature>
<feature type="domain" description="HTH araC/xylS-type" evidence="5">
    <location>
        <begin position="259"/>
        <end position="362"/>
    </location>
</feature>
<evidence type="ECO:0000313" key="6">
    <source>
        <dbReference type="EMBL" id="MFD2546318.1"/>
    </source>
</evidence>
<evidence type="ECO:0000256" key="3">
    <source>
        <dbReference type="ARBA" id="ARBA00023163"/>
    </source>
</evidence>
<dbReference type="Gene3D" id="1.10.10.60">
    <property type="entry name" value="Homeodomain-like"/>
    <property type="match status" value="1"/>
</dbReference>
<keyword evidence="4" id="KW-0472">Membrane</keyword>
<name>A0ABW5KE09_9SPHI</name>
<dbReference type="PANTHER" id="PTHR43280:SF29">
    <property type="entry name" value="ARAC-FAMILY TRANSCRIPTIONAL REGULATOR"/>
    <property type="match status" value="1"/>
</dbReference>
<dbReference type="Pfam" id="PF12833">
    <property type="entry name" value="HTH_18"/>
    <property type="match status" value="1"/>
</dbReference>
<evidence type="ECO:0000256" key="4">
    <source>
        <dbReference type="SAM" id="Phobius"/>
    </source>
</evidence>
<dbReference type="PANTHER" id="PTHR43280">
    <property type="entry name" value="ARAC-FAMILY TRANSCRIPTIONAL REGULATOR"/>
    <property type="match status" value="1"/>
</dbReference>
<dbReference type="SUPFAM" id="SSF46689">
    <property type="entry name" value="Homeodomain-like"/>
    <property type="match status" value="1"/>
</dbReference>
<organism evidence="6 7">
    <name type="scientific">Sphingobacterium suaedae</name>
    <dbReference type="NCBI Taxonomy" id="1686402"/>
    <lineage>
        <taxon>Bacteria</taxon>
        <taxon>Pseudomonadati</taxon>
        <taxon>Bacteroidota</taxon>
        <taxon>Sphingobacteriia</taxon>
        <taxon>Sphingobacteriales</taxon>
        <taxon>Sphingobacteriaceae</taxon>
        <taxon>Sphingobacterium</taxon>
    </lineage>
</organism>
<comment type="caution">
    <text evidence="6">The sequence shown here is derived from an EMBL/GenBank/DDBJ whole genome shotgun (WGS) entry which is preliminary data.</text>
</comment>
<dbReference type="EMBL" id="JBHULR010000001">
    <property type="protein sequence ID" value="MFD2546318.1"/>
    <property type="molecule type" value="Genomic_DNA"/>
</dbReference>
<gene>
    <name evidence="6" type="ORF">ACFSR5_01530</name>
</gene>
<dbReference type="PROSITE" id="PS01124">
    <property type="entry name" value="HTH_ARAC_FAMILY_2"/>
    <property type="match status" value="1"/>
</dbReference>
<evidence type="ECO:0000256" key="2">
    <source>
        <dbReference type="ARBA" id="ARBA00023125"/>
    </source>
</evidence>
<feature type="transmembrane region" description="Helical" evidence="4">
    <location>
        <begin position="172"/>
        <end position="188"/>
    </location>
</feature>
<dbReference type="RefSeq" id="WP_380899986.1">
    <property type="nucleotide sequence ID" value="NZ_JBHUEG010000002.1"/>
</dbReference>
<dbReference type="PROSITE" id="PS00041">
    <property type="entry name" value="HTH_ARAC_FAMILY_1"/>
    <property type="match status" value="1"/>
</dbReference>
<evidence type="ECO:0000259" key="5">
    <source>
        <dbReference type="PROSITE" id="PS01124"/>
    </source>
</evidence>
<dbReference type="InterPro" id="IPR020449">
    <property type="entry name" value="Tscrpt_reg_AraC-type_HTH"/>
</dbReference>
<accession>A0ABW5KE09</accession>
<reference evidence="7" key="1">
    <citation type="journal article" date="2019" name="Int. J. Syst. Evol. Microbiol.">
        <title>The Global Catalogue of Microorganisms (GCM) 10K type strain sequencing project: providing services to taxonomists for standard genome sequencing and annotation.</title>
        <authorList>
            <consortium name="The Broad Institute Genomics Platform"/>
            <consortium name="The Broad Institute Genome Sequencing Center for Infectious Disease"/>
            <person name="Wu L."/>
            <person name="Ma J."/>
        </authorList>
    </citation>
    <scope>NUCLEOTIDE SEQUENCE [LARGE SCALE GENOMIC DNA]</scope>
    <source>
        <strain evidence="7">KCTC 42662</strain>
    </source>
</reference>
<keyword evidence="3" id="KW-0804">Transcription</keyword>
<keyword evidence="4" id="KW-1133">Transmembrane helix</keyword>
<feature type="transmembrane region" description="Helical" evidence="4">
    <location>
        <begin position="66"/>
        <end position="87"/>
    </location>
</feature>
<evidence type="ECO:0000313" key="7">
    <source>
        <dbReference type="Proteomes" id="UP001597545"/>
    </source>
</evidence>
<dbReference type="InterPro" id="IPR018060">
    <property type="entry name" value="HTH_AraC"/>
</dbReference>
<sequence length="367" mass="41852">MLEKPLILLSHALSGGILVSLGLAFFSGLLHVNRRGNRWMAAFSLCLSTVFIQQLVELAFGETISVGLLIVLELPRWAIVPCFYMAVRFYLAPQCEQKAYLLHFIPTIVLCTLLFAPLLGIEIPTLPMLGIWLVRYFLYIQVFGYGVACALLIRNHQRNVPRFTSDVRSVDLFWIEALLIAFVLMGFWKVTGSVFFASAWLDTGLYLLLILYFAYHMLFQKAIYPVVDTDVSDLQDAISDRPSSDRERLTADQLALFVNRLHVLMEEERYFLDPSLSLPALASKLHLSVHELSYVLNAGVRMNFYQYINTLRLTEAKRLLSVKNTQWSVQEVAVRSGFNSKTTFYSAFKKDTGLTPKQYILQLQTHS</sequence>
<proteinExistence type="predicted"/>
<keyword evidence="1" id="KW-0805">Transcription regulation</keyword>
<feature type="transmembrane region" description="Helical" evidence="4">
    <location>
        <begin position="39"/>
        <end position="60"/>
    </location>
</feature>
<keyword evidence="4" id="KW-0812">Transmembrane</keyword>
<feature type="transmembrane region" description="Helical" evidence="4">
    <location>
        <begin position="99"/>
        <end position="121"/>
    </location>
</feature>
<protein>
    <submittedName>
        <fullName evidence="6">Helix-turn-helix domain-containing protein</fullName>
    </submittedName>
</protein>
<dbReference type="SMART" id="SM00342">
    <property type="entry name" value="HTH_ARAC"/>
    <property type="match status" value="1"/>
</dbReference>
<dbReference type="InterPro" id="IPR018062">
    <property type="entry name" value="HTH_AraC-typ_CS"/>
</dbReference>
<keyword evidence="2" id="KW-0238">DNA-binding</keyword>
<feature type="transmembrane region" description="Helical" evidence="4">
    <location>
        <begin position="194"/>
        <end position="215"/>
    </location>
</feature>
<feature type="transmembrane region" description="Helical" evidence="4">
    <location>
        <begin position="133"/>
        <end position="152"/>
    </location>
</feature>
<keyword evidence="7" id="KW-1185">Reference proteome</keyword>
<evidence type="ECO:0000256" key="1">
    <source>
        <dbReference type="ARBA" id="ARBA00023015"/>
    </source>
</evidence>
<dbReference type="PRINTS" id="PR00032">
    <property type="entry name" value="HTHARAC"/>
</dbReference>
<dbReference type="InterPro" id="IPR009057">
    <property type="entry name" value="Homeodomain-like_sf"/>
</dbReference>
<dbReference type="Proteomes" id="UP001597545">
    <property type="component" value="Unassembled WGS sequence"/>
</dbReference>